<keyword evidence="2" id="KW-1185">Reference proteome</keyword>
<sequence length="76" mass="9082">MDIKKFSDEKLQTDYKNAQIKIFEILKELEQEKYDDYSDPILADERNDKGIEVDALNFYKNELANEMMRRLCGLDE</sequence>
<proteinExistence type="predicted"/>
<reference evidence="1 2" key="1">
    <citation type="submission" date="2021-02" db="EMBL/GenBank/DDBJ databases">
        <title>Paenibacillus tianjinensis sp. nov.</title>
        <authorList>
            <person name="Liu H."/>
        </authorList>
    </citation>
    <scope>NUCLEOTIDE SEQUENCE [LARGE SCALE GENOMIC DNA]</scope>
    <source>
        <strain evidence="1 2">TB2019</strain>
    </source>
</reference>
<protein>
    <submittedName>
        <fullName evidence="1">Uncharacterized protein</fullName>
    </submittedName>
</protein>
<gene>
    <name evidence="1" type="ORF">JRJ22_19375</name>
</gene>
<dbReference type="RefSeq" id="WP_206101060.1">
    <property type="nucleotide sequence ID" value="NZ_CP070969.1"/>
</dbReference>
<evidence type="ECO:0000313" key="1">
    <source>
        <dbReference type="EMBL" id="QSF43427.1"/>
    </source>
</evidence>
<organism evidence="1 2">
    <name type="scientific">Paenibacillus tianjinensis</name>
    <dbReference type="NCBI Taxonomy" id="2810347"/>
    <lineage>
        <taxon>Bacteria</taxon>
        <taxon>Bacillati</taxon>
        <taxon>Bacillota</taxon>
        <taxon>Bacilli</taxon>
        <taxon>Bacillales</taxon>
        <taxon>Paenibacillaceae</taxon>
        <taxon>Paenibacillus</taxon>
    </lineage>
</organism>
<name>A0ABX7LBR9_9BACL</name>
<evidence type="ECO:0000313" key="2">
    <source>
        <dbReference type="Proteomes" id="UP000663452"/>
    </source>
</evidence>
<accession>A0ABX7LBR9</accession>
<dbReference type="EMBL" id="CP070969">
    <property type="protein sequence ID" value="QSF43427.1"/>
    <property type="molecule type" value="Genomic_DNA"/>
</dbReference>
<dbReference type="Proteomes" id="UP000663452">
    <property type="component" value="Chromosome"/>
</dbReference>